<reference evidence="2 3" key="1">
    <citation type="journal article" date="2015" name="Nature">
        <title>rRNA introns, odd ribosomes, and small enigmatic genomes across a large radiation of phyla.</title>
        <authorList>
            <person name="Brown C.T."/>
            <person name="Hug L.A."/>
            <person name="Thomas B.C."/>
            <person name="Sharon I."/>
            <person name="Castelle C.J."/>
            <person name="Singh A."/>
            <person name="Wilkins M.J."/>
            <person name="Williams K.H."/>
            <person name="Banfield J.F."/>
        </authorList>
    </citation>
    <scope>NUCLEOTIDE SEQUENCE [LARGE SCALE GENOMIC DNA]</scope>
</reference>
<evidence type="ECO:0000313" key="2">
    <source>
        <dbReference type="EMBL" id="KKU91798.1"/>
    </source>
</evidence>
<accession>A0A0G1WN70</accession>
<name>A0A0G1WN70_9BACT</name>
<comment type="caution">
    <text evidence="2">The sequence shown here is derived from an EMBL/GenBank/DDBJ whole genome shotgun (WGS) entry which is preliminary data.</text>
</comment>
<dbReference type="Proteomes" id="UP000034956">
    <property type="component" value="Unassembled WGS sequence"/>
</dbReference>
<organism evidence="2 3">
    <name type="scientific">Candidatus Jorgensenbacteria bacterium GW2011_GWA1_48_11</name>
    <dbReference type="NCBI Taxonomy" id="1618660"/>
    <lineage>
        <taxon>Bacteria</taxon>
        <taxon>Candidatus Joergenseniibacteriota</taxon>
    </lineage>
</organism>
<proteinExistence type="predicted"/>
<gene>
    <name evidence="2" type="ORF">UY23_C0001G0404</name>
</gene>
<protein>
    <recommendedName>
        <fullName evidence="4">Type II secretion system protein GspG C-terminal domain-containing protein</fullName>
    </recommendedName>
</protein>
<keyword evidence="1" id="KW-1133">Transmembrane helix</keyword>
<keyword evidence="1" id="KW-0472">Membrane</keyword>
<evidence type="ECO:0000256" key="1">
    <source>
        <dbReference type="SAM" id="Phobius"/>
    </source>
</evidence>
<dbReference type="EMBL" id="LCPF01000001">
    <property type="protein sequence ID" value="KKU91798.1"/>
    <property type="molecule type" value="Genomic_DNA"/>
</dbReference>
<keyword evidence="1" id="KW-0812">Transmembrane</keyword>
<dbReference type="AlphaFoldDB" id="A0A0G1WN70"/>
<sequence>MKFFVYAVILIVAAAVVAGFFMVGSPQEERLRRFDDKRVSDLQFLQSEIISYWQNKNKLPDDLVALRDDIRGIYPPNDPESGAAYGYEVRGPLSFSLCANFVLPSLDRNEPAVAAPYGPTSYYASQNWTHDAGSVCFERTIDKDIYGLKTLRQ</sequence>
<evidence type="ECO:0000313" key="3">
    <source>
        <dbReference type="Proteomes" id="UP000034956"/>
    </source>
</evidence>
<evidence type="ECO:0008006" key="4">
    <source>
        <dbReference type="Google" id="ProtNLM"/>
    </source>
</evidence>
<feature type="transmembrane region" description="Helical" evidence="1">
    <location>
        <begin position="6"/>
        <end position="24"/>
    </location>
</feature>